<gene>
    <name evidence="8" type="ORF">C7451_103278</name>
</gene>
<dbReference type="SUPFAM" id="SSF103481">
    <property type="entry name" value="Multidrug resistance efflux transporter EmrE"/>
    <property type="match status" value="2"/>
</dbReference>
<comment type="similarity">
    <text evidence="2">Belongs to the EamA transporter family.</text>
</comment>
<evidence type="ECO:0000256" key="1">
    <source>
        <dbReference type="ARBA" id="ARBA00004141"/>
    </source>
</evidence>
<dbReference type="PANTHER" id="PTHR32322">
    <property type="entry name" value="INNER MEMBRANE TRANSPORTER"/>
    <property type="match status" value="1"/>
</dbReference>
<proteinExistence type="inferred from homology"/>
<dbReference type="GO" id="GO:0016020">
    <property type="term" value="C:membrane"/>
    <property type="evidence" value="ECO:0007669"/>
    <property type="project" value="UniProtKB-SubCell"/>
</dbReference>
<keyword evidence="3 6" id="KW-0812">Transmembrane</keyword>
<feature type="transmembrane region" description="Helical" evidence="6">
    <location>
        <begin position="289"/>
        <end position="307"/>
    </location>
</feature>
<accession>A0A2V3V9E9</accession>
<comment type="caution">
    <text evidence="8">The sequence shown here is derived from an EMBL/GenBank/DDBJ whole genome shotgun (WGS) entry which is preliminary data.</text>
</comment>
<dbReference type="AlphaFoldDB" id="A0A2V3V9E9"/>
<keyword evidence="9" id="KW-1185">Reference proteome</keyword>
<dbReference type="PANTHER" id="PTHR32322:SF2">
    <property type="entry name" value="EAMA DOMAIN-CONTAINING PROTEIN"/>
    <property type="match status" value="1"/>
</dbReference>
<dbReference type="InterPro" id="IPR050638">
    <property type="entry name" value="AA-Vitamin_Transporters"/>
</dbReference>
<feature type="transmembrane region" description="Helical" evidence="6">
    <location>
        <begin position="108"/>
        <end position="127"/>
    </location>
</feature>
<dbReference type="RefSeq" id="WP_110297957.1">
    <property type="nucleotide sequence ID" value="NZ_QJJM01000003.1"/>
</dbReference>
<feature type="transmembrane region" description="Helical" evidence="6">
    <location>
        <begin position="83"/>
        <end position="102"/>
    </location>
</feature>
<organism evidence="8 9">
    <name type="scientific">Blastomonas natatoria</name>
    <dbReference type="NCBI Taxonomy" id="34015"/>
    <lineage>
        <taxon>Bacteria</taxon>
        <taxon>Pseudomonadati</taxon>
        <taxon>Pseudomonadota</taxon>
        <taxon>Alphaproteobacteria</taxon>
        <taxon>Sphingomonadales</taxon>
        <taxon>Sphingomonadaceae</taxon>
        <taxon>Blastomonas</taxon>
    </lineage>
</organism>
<feature type="domain" description="EamA" evidence="7">
    <location>
        <begin position="171"/>
        <end position="306"/>
    </location>
</feature>
<keyword evidence="4 6" id="KW-1133">Transmembrane helix</keyword>
<evidence type="ECO:0000256" key="2">
    <source>
        <dbReference type="ARBA" id="ARBA00007362"/>
    </source>
</evidence>
<protein>
    <submittedName>
        <fullName evidence="8">EamA-like transporter family protein</fullName>
    </submittedName>
</protein>
<feature type="transmembrane region" description="Helical" evidence="6">
    <location>
        <begin position="139"/>
        <end position="157"/>
    </location>
</feature>
<feature type="transmembrane region" description="Helical" evidence="6">
    <location>
        <begin position="234"/>
        <end position="256"/>
    </location>
</feature>
<dbReference type="InterPro" id="IPR037185">
    <property type="entry name" value="EmrE-like"/>
</dbReference>
<evidence type="ECO:0000256" key="3">
    <source>
        <dbReference type="ARBA" id="ARBA00022692"/>
    </source>
</evidence>
<feature type="transmembrane region" description="Helical" evidence="6">
    <location>
        <begin position="23"/>
        <end position="41"/>
    </location>
</feature>
<evidence type="ECO:0000256" key="6">
    <source>
        <dbReference type="SAM" id="Phobius"/>
    </source>
</evidence>
<sequence length="319" mass="34037">MASSAPVTAPEVHDEPSMLSARVLVPFLLVSLIWGSTWLVIKDQISIVPPTWSVSYRFGVAAIGMFALACWRKAPLKLDRQGQLIALALGFFQFSANFNFVYRSEAYITSGLLAVLFAMLMVPNALLSRIFLGARIAGGFIVGTAVALAGIALLFVQEYRAMPADLSDVMKGLGLAMCAILSASIANVMQSAERVKAMPILSLLAWAMLWGALGNAALAWMLYGAPVFESRPAYLGGIVYLGLLGSVVTFPMYFALIRDIGAARAAYSSVLVPVVAMVLSTFFEGYRWSPLAAGGAALGMIGLVIAMRARSPRTPRLSG</sequence>
<keyword evidence="5 6" id="KW-0472">Membrane</keyword>
<dbReference type="Pfam" id="PF00892">
    <property type="entry name" value="EamA"/>
    <property type="match status" value="2"/>
</dbReference>
<feature type="transmembrane region" description="Helical" evidence="6">
    <location>
        <begin position="169"/>
        <end position="188"/>
    </location>
</feature>
<dbReference type="Proteomes" id="UP000248014">
    <property type="component" value="Unassembled WGS sequence"/>
</dbReference>
<dbReference type="OrthoDB" id="2352272at2"/>
<feature type="transmembrane region" description="Helical" evidence="6">
    <location>
        <begin position="200"/>
        <end position="222"/>
    </location>
</feature>
<evidence type="ECO:0000256" key="5">
    <source>
        <dbReference type="ARBA" id="ARBA00023136"/>
    </source>
</evidence>
<comment type="subcellular location">
    <subcellularLocation>
        <location evidence="1">Membrane</location>
        <topology evidence="1">Multi-pass membrane protein</topology>
    </subcellularLocation>
</comment>
<dbReference type="InterPro" id="IPR000620">
    <property type="entry name" value="EamA_dom"/>
</dbReference>
<dbReference type="EMBL" id="QJJM01000003">
    <property type="protein sequence ID" value="PXW78170.1"/>
    <property type="molecule type" value="Genomic_DNA"/>
</dbReference>
<feature type="domain" description="EamA" evidence="7">
    <location>
        <begin position="27"/>
        <end position="155"/>
    </location>
</feature>
<evidence type="ECO:0000256" key="4">
    <source>
        <dbReference type="ARBA" id="ARBA00022989"/>
    </source>
</evidence>
<feature type="transmembrane region" description="Helical" evidence="6">
    <location>
        <begin position="53"/>
        <end position="71"/>
    </location>
</feature>
<name>A0A2V3V9E9_9SPHN</name>
<evidence type="ECO:0000313" key="8">
    <source>
        <dbReference type="EMBL" id="PXW78170.1"/>
    </source>
</evidence>
<evidence type="ECO:0000259" key="7">
    <source>
        <dbReference type="Pfam" id="PF00892"/>
    </source>
</evidence>
<feature type="transmembrane region" description="Helical" evidence="6">
    <location>
        <begin position="265"/>
        <end position="283"/>
    </location>
</feature>
<reference evidence="8 9" key="1">
    <citation type="submission" date="2018-05" db="EMBL/GenBank/DDBJ databases">
        <title>Genomic Encyclopedia of Type Strains, Phase IV (KMG-IV): sequencing the most valuable type-strain genomes for metagenomic binning, comparative biology and taxonomic classification.</title>
        <authorList>
            <person name="Goeker M."/>
        </authorList>
    </citation>
    <scope>NUCLEOTIDE SEQUENCE [LARGE SCALE GENOMIC DNA]</scope>
    <source>
        <strain evidence="8 9">DSM 3183</strain>
    </source>
</reference>
<evidence type="ECO:0000313" key="9">
    <source>
        <dbReference type="Proteomes" id="UP000248014"/>
    </source>
</evidence>